<protein>
    <recommendedName>
        <fullName evidence="4">Transmembrane protein</fullName>
    </recommendedName>
</protein>
<evidence type="ECO:0000256" key="1">
    <source>
        <dbReference type="SAM" id="Phobius"/>
    </source>
</evidence>
<gene>
    <name evidence="2" type="ORF">J108_15670</name>
</gene>
<dbReference type="Proteomes" id="UP000014969">
    <property type="component" value="Unassembled WGS sequence"/>
</dbReference>
<organism evidence="2 3">
    <name type="scientific">Mycobacteroides abscessus subsp. bolletii CRM-0020</name>
    <dbReference type="NCBI Taxonomy" id="1306401"/>
    <lineage>
        <taxon>Bacteria</taxon>
        <taxon>Bacillati</taxon>
        <taxon>Actinomycetota</taxon>
        <taxon>Actinomycetes</taxon>
        <taxon>Mycobacteriales</taxon>
        <taxon>Mycobacteriaceae</taxon>
        <taxon>Mycobacteroides</taxon>
        <taxon>Mycobacteroides abscessus</taxon>
    </lineage>
</organism>
<dbReference type="AlphaFoldDB" id="A0A829HSF3"/>
<evidence type="ECO:0000313" key="3">
    <source>
        <dbReference type="Proteomes" id="UP000014969"/>
    </source>
</evidence>
<dbReference type="SUPFAM" id="SSF47113">
    <property type="entry name" value="Histone-fold"/>
    <property type="match status" value="1"/>
</dbReference>
<reference evidence="2 3" key="1">
    <citation type="journal article" date="2013" name="Genome Announc.">
        <title>Genome Sequence of an Epidemic Isolate of Mycobacterium abscessus subsp. bolletii from Rio de Janeiro, Brazil.</title>
        <authorList>
            <person name="Davidson R.M."/>
            <person name="Reynolds P.R."/>
            <person name="Farias-Hesson E."/>
            <person name="Duarte R.S."/>
            <person name="Jackson M."/>
            <person name="Strong M."/>
        </authorList>
    </citation>
    <scope>NUCLEOTIDE SEQUENCE [LARGE SCALE GENOMIC DNA]</scope>
    <source>
        <strain evidence="2 3">CRM-0020</strain>
    </source>
</reference>
<dbReference type="EMBL" id="ATFQ01000024">
    <property type="protein sequence ID" value="EPQ22558.1"/>
    <property type="molecule type" value="Genomic_DNA"/>
</dbReference>
<keyword evidence="1" id="KW-1133">Transmembrane helix</keyword>
<comment type="caution">
    <text evidence="2">The sequence shown here is derived from an EMBL/GenBank/DDBJ whole genome shotgun (WGS) entry which is preliminary data.</text>
</comment>
<sequence length="150" mass="15617">MTVENPSPQVLAPDLADAGLRIDKELQRAKVRFSDDAGVALAEAHAEFLADLGIEAVRLTRKDRLATVDRVHVEKAADRLGANTSSSSVASICNTLGGLIEGAGIAATFNIAFGGRTPSIGEIMVTIGLSIVGGVLLAIGLTILWAARQR</sequence>
<evidence type="ECO:0008006" key="4">
    <source>
        <dbReference type="Google" id="ProtNLM"/>
    </source>
</evidence>
<dbReference type="InterPro" id="IPR009072">
    <property type="entry name" value="Histone-fold"/>
</dbReference>
<dbReference type="RefSeq" id="WP_005056847.1">
    <property type="nucleotide sequence ID" value="NZ_ATFQ01000024.1"/>
</dbReference>
<dbReference type="GO" id="GO:0046982">
    <property type="term" value="F:protein heterodimerization activity"/>
    <property type="evidence" value="ECO:0007669"/>
    <property type="project" value="InterPro"/>
</dbReference>
<feature type="transmembrane region" description="Helical" evidence="1">
    <location>
        <begin position="123"/>
        <end position="147"/>
    </location>
</feature>
<accession>A0A829HSF3</accession>
<proteinExistence type="predicted"/>
<evidence type="ECO:0000313" key="2">
    <source>
        <dbReference type="EMBL" id="EPQ22558.1"/>
    </source>
</evidence>
<keyword evidence="1" id="KW-0472">Membrane</keyword>
<name>A0A829HSF3_9MYCO</name>
<keyword evidence="1" id="KW-0812">Transmembrane</keyword>